<protein>
    <submittedName>
        <fullName evidence="1">Uncharacterized protein</fullName>
    </submittedName>
</protein>
<dbReference type="AlphaFoldDB" id="A0AAF0H7N5"/>
<dbReference type="EMBL" id="CP124733">
    <property type="protein sequence ID" value="WHA40577.1"/>
    <property type="molecule type" value="Genomic_DNA"/>
</dbReference>
<organism evidence="1 2">
    <name type="scientific">Agrobacterium larrymoorei</name>
    <dbReference type="NCBI Taxonomy" id="160699"/>
    <lineage>
        <taxon>Bacteria</taxon>
        <taxon>Pseudomonadati</taxon>
        <taxon>Pseudomonadota</taxon>
        <taxon>Alphaproteobacteria</taxon>
        <taxon>Hyphomicrobiales</taxon>
        <taxon>Rhizobiaceae</taxon>
        <taxon>Rhizobium/Agrobacterium group</taxon>
        <taxon>Agrobacterium</taxon>
    </lineage>
</organism>
<sequence length="43" mass="4847">MDENENDDLGLTEIIERLSALADEARSLCERDIDPVDLADIEE</sequence>
<gene>
    <name evidence="1" type="ORF">CFBP5477_012205</name>
</gene>
<evidence type="ECO:0000313" key="2">
    <source>
        <dbReference type="Proteomes" id="UP000298664"/>
    </source>
</evidence>
<accession>A0AAF0H7N5</accession>
<dbReference type="RefSeq" id="WP_268817459.1">
    <property type="nucleotide sequence ID" value="NZ_CP124733.1"/>
</dbReference>
<proteinExistence type="predicted"/>
<reference evidence="1" key="1">
    <citation type="submission" date="2023-05" db="EMBL/GenBank/DDBJ databases">
        <title>Complete genome sequence of Agrobacterium larrymoorei CFBP5477.</title>
        <authorList>
            <person name="Yen H.-C."/>
            <person name="Chou L."/>
            <person name="Lin Y.-C."/>
            <person name="Lai E.-M."/>
            <person name="Kuo C.-H."/>
        </authorList>
    </citation>
    <scope>NUCLEOTIDE SEQUENCE</scope>
    <source>
        <strain evidence="1">CFBP5477</strain>
    </source>
</reference>
<evidence type="ECO:0000313" key="1">
    <source>
        <dbReference type="EMBL" id="WHA40577.1"/>
    </source>
</evidence>
<dbReference type="PROSITE" id="PS00018">
    <property type="entry name" value="EF_HAND_1"/>
    <property type="match status" value="1"/>
</dbReference>
<name>A0AAF0H7N5_9HYPH</name>
<dbReference type="InterPro" id="IPR018247">
    <property type="entry name" value="EF_Hand_1_Ca_BS"/>
</dbReference>
<dbReference type="Proteomes" id="UP000298664">
    <property type="component" value="Chromosome Circular"/>
</dbReference>